<reference evidence="1 2" key="1">
    <citation type="submission" date="2024-06" db="EMBL/GenBank/DDBJ databases">
        <authorList>
            <person name="Kraege A."/>
            <person name="Thomma B."/>
        </authorList>
    </citation>
    <scope>NUCLEOTIDE SEQUENCE [LARGE SCALE GENOMIC DNA]</scope>
</reference>
<proteinExistence type="predicted"/>
<organism evidence="1 2">
    <name type="scientific">Coccomyxa viridis</name>
    <dbReference type="NCBI Taxonomy" id="1274662"/>
    <lineage>
        <taxon>Eukaryota</taxon>
        <taxon>Viridiplantae</taxon>
        <taxon>Chlorophyta</taxon>
        <taxon>core chlorophytes</taxon>
        <taxon>Trebouxiophyceae</taxon>
        <taxon>Trebouxiophyceae incertae sedis</taxon>
        <taxon>Coccomyxaceae</taxon>
        <taxon>Coccomyxa</taxon>
    </lineage>
</organism>
<protein>
    <submittedName>
        <fullName evidence="1">G12785 protein</fullName>
    </submittedName>
</protein>
<dbReference type="EMBL" id="CAXHTA020000020">
    <property type="protein sequence ID" value="CAL5229459.1"/>
    <property type="molecule type" value="Genomic_DNA"/>
</dbReference>
<evidence type="ECO:0000313" key="1">
    <source>
        <dbReference type="EMBL" id="CAL5229459.1"/>
    </source>
</evidence>
<dbReference type="Proteomes" id="UP001497392">
    <property type="component" value="Unassembled WGS sequence"/>
</dbReference>
<accession>A0ABP1GB85</accession>
<gene>
    <name evidence="1" type="primary">g12785</name>
    <name evidence="1" type="ORF">VP750_LOCUS11365</name>
</gene>
<evidence type="ECO:0000313" key="2">
    <source>
        <dbReference type="Proteomes" id="UP001497392"/>
    </source>
</evidence>
<name>A0ABP1GB85_9CHLO</name>
<comment type="caution">
    <text evidence="1">The sequence shown here is derived from an EMBL/GenBank/DDBJ whole genome shotgun (WGS) entry which is preliminary data.</text>
</comment>
<keyword evidence="2" id="KW-1185">Reference proteome</keyword>
<sequence length="289" mass="31246">MALRVNTTANVLLRDLDTHGAEKADTTASVAVKRKFGDTTYSLRITESTIKNIRALNGVLVQMAKPLGNNVTSNLKWDLGGRNVTAGLLKVLKFSQGRFLELGAQYSEKTQLLTLEAAGKPHKDHRLAAALVPQTNAMLGSYTLTMNGMTATLAHNLAKGTTALTATKKLPGGQAIKAAYGLTDKTAVVEISQAPFMLTLRTKLRNNKPGKPTLGFTINRDVEYRQVPQRKAEPPKQPAIPAEKIALNATTDMSLDEKLKALDMVHAKAFAEKGRVKEGGVEVATFTRK</sequence>